<evidence type="ECO:0000313" key="2">
    <source>
        <dbReference type="Proteomes" id="UP000532162"/>
    </source>
</evidence>
<dbReference type="AlphaFoldDB" id="A0A7Z0UCD5"/>
<reference evidence="1 2" key="1">
    <citation type="submission" date="2020-07" db="EMBL/GenBank/DDBJ databases">
        <authorList>
            <person name="Sun Q."/>
        </authorList>
    </citation>
    <scope>NUCLEOTIDE SEQUENCE [LARGE SCALE GENOMIC DNA]</scope>
    <source>
        <strain evidence="1 2">WYCCWR 11290</strain>
    </source>
</reference>
<sequence length="112" mass="12454">MSAAGRALSRPELRTLRATAASTPTWWAPLSALPGKAARARDLFRLAEVRFDLHDTMFFEPTTIKQSAISFETGRRPVFCCRVSREKPIVEFPFGDRKSTNAKNGSPLTDAK</sequence>
<gene>
    <name evidence="1" type="ORF">HX900_12290</name>
</gene>
<name>A0A7Z0UCD5_9HYPH</name>
<organism evidence="1 2">
    <name type="scientific">Rhizobium changzhiense</name>
    <dbReference type="NCBI Taxonomy" id="2692317"/>
    <lineage>
        <taxon>Bacteria</taxon>
        <taxon>Pseudomonadati</taxon>
        <taxon>Pseudomonadota</taxon>
        <taxon>Alphaproteobacteria</taxon>
        <taxon>Hyphomicrobiales</taxon>
        <taxon>Rhizobiaceae</taxon>
        <taxon>Rhizobium/Agrobacterium group</taxon>
        <taxon>Rhizobium</taxon>
    </lineage>
</organism>
<accession>A0A7Z0UCD5</accession>
<proteinExistence type="predicted"/>
<dbReference type="Proteomes" id="UP000532162">
    <property type="component" value="Unassembled WGS sequence"/>
</dbReference>
<dbReference type="EMBL" id="JACCPJ010000002">
    <property type="protein sequence ID" value="NZD61890.1"/>
    <property type="molecule type" value="Genomic_DNA"/>
</dbReference>
<protein>
    <submittedName>
        <fullName evidence="1">Uncharacterized protein</fullName>
    </submittedName>
</protein>
<comment type="caution">
    <text evidence="1">The sequence shown here is derived from an EMBL/GenBank/DDBJ whole genome shotgun (WGS) entry which is preliminary data.</text>
</comment>
<dbReference type="RefSeq" id="WP_180694633.1">
    <property type="nucleotide sequence ID" value="NZ_JACCPJ010000002.1"/>
</dbReference>
<evidence type="ECO:0000313" key="1">
    <source>
        <dbReference type="EMBL" id="NZD61890.1"/>
    </source>
</evidence>